<dbReference type="InterPro" id="IPR050490">
    <property type="entry name" value="Bact_solute-bd_prot1"/>
</dbReference>
<comment type="caution">
    <text evidence="1">The sequence shown here is derived from an EMBL/GenBank/DDBJ whole genome shotgun (WGS) entry which is preliminary data.</text>
</comment>
<dbReference type="SUPFAM" id="SSF53850">
    <property type="entry name" value="Periplasmic binding protein-like II"/>
    <property type="match status" value="1"/>
</dbReference>
<keyword evidence="2" id="KW-1185">Reference proteome</keyword>
<reference evidence="1 2" key="1">
    <citation type="submission" date="2019-09" db="EMBL/GenBank/DDBJ databases">
        <title>Draft genome sequence of Bacillus sp. JC-7.</title>
        <authorList>
            <person name="Tanaka N."/>
            <person name="Shiwa Y."/>
            <person name="Fujita N."/>
            <person name="Tanasupawat S."/>
        </authorList>
    </citation>
    <scope>NUCLEOTIDE SEQUENCE [LARGE SCALE GENOMIC DNA]</scope>
    <source>
        <strain evidence="1 2">JC-7</strain>
    </source>
</reference>
<dbReference type="Pfam" id="PF01547">
    <property type="entry name" value="SBP_bac_1"/>
    <property type="match status" value="1"/>
</dbReference>
<sequence length="457" mass="50492">MKKMKRVRNVLFCAILVLMVVLSGCLSSKSSGSGSGKTEIKITWRDQGEHDNLKQFLTKTFIPKFEKENPDIKIVLSPIQASEGDYFSKVALAMKSSSTAPDVVAEDSFMLNSDANAGYLLKLDHYLKSWDEWSKYEENLKAGSRAQNGSYYAIPGTSDSRGLWYNKSVFKKAGLPTNWQPKNWDDIITVAETIKKKLPDVVPLSMGVAKANGESVSMQTFEMLLYGTNDTLYDDNIKKWIVSSKGINDSLKFIDEVFNKKKLGPPLSIAMNSNYGSVMFQDKLPKGKAGIILDGYWNLGNYKPDGAVPIKNVDKVFGFAAMPTQYGQKPGTTTMVGGWTWAIPAKSQHHDAAWKVIKALGSKENQAARAISEGNLTVRSDSAAMPAYKNRTFIPEATKYLKNGHFRPANDKYPNVSTEIQSMVESVASGKATPKKAAQTFKKNVTRIVGSDNVITR</sequence>
<evidence type="ECO:0000313" key="1">
    <source>
        <dbReference type="EMBL" id="GER69833.1"/>
    </source>
</evidence>
<dbReference type="PANTHER" id="PTHR43649">
    <property type="entry name" value="ARABINOSE-BINDING PROTEIN-RELATED"/>
    <property type="match status" value="1"/>
</dbReference>
<protein>
    <submittedName>
        <fullName evidence="1">Sugar ABC transporter substrate-binding protein</fullName>
    </submittedName>
</protein>
<name>A0A5J4JCV6_9BACI</name>
<organism evidence="1 2">
    <name type="scientific">Weizmannia acidilactici</name>
    <dbReference type="NCBI Taxonomy" id="2607726"/>
    <lineage>
        <taxon>Bacteria</taxon>
        <taxon>Bacillati</taxon>
        <taxon>Bacillota</taxon>
        <taxon>Bacilli</taxon>
        <taxon>Bacillales</taxon>
        <taxon>Bacillaceae</taxon>
        <taxon>Heyndrickxia</taxon>
    </lineage>
</organism>
<dbReference type="PANTHER" id="PTHR43649:SF14">
    <property type="entry name" value="BLR3389 PROTEIN"/>
    <property type="match status" value="1"/>
</dbReference>
<proteinExistence type="predicted"/>
<dbReference type="AlphaFoldDB" id="A0A5J4JCV6"/>
<dbReference type="PROSITE" id="PS51257">
    <property type="entry name" value="PROKAR_LIPOPROTEIN"/>
    <property type="match status" value="1"/>
</dbReference>
<dbReference type="InterPro" id="IPR006059">
    <property type="entry name" value="SBP"/>
</dbReference>
<gene>
    <name evidence="1" type="ORF">BpJC7_11360</name>
</gene>
<accession>A0A5J4JCV6</accession>
<dbReference type="RefSeq" id="WP_253693668.1">
    <property type="nucleotide sequence ID" value="NZ_BKZP01000021.1"/>
</dbReference>
<evidence type="ECO:0000313" key="2">
    <source>
        <dbReference type="Proteomes" id="UP000391919"/>
    </source>
</evidence>
<dbReference type="Proteomes" id="UP000391919">
    <property type="component" value="Unassembled WGS sequence"/>
</dbReference>
<dbReference type="Gene3D" id="3.40.190.10">
    <property type="entry name" value="Periplasmic binding protein-like II"/>
    <property type="match status" value="2"/>
</dbReference>
<dbReference type="EMBL" id="BKZQ01000011">
    <property type="protein sequence ID" value="GER69833.1"/>
    <property type="molecule type" value="Genomic_DNA"/>
</dbReference>